<dbReference type="EMBL" id="SZVO01000007">
    <property type="protein sequence ID" value="TKT91340.1"/>
    <property type="molecule type" value="Genomic_DNA"/>
</dbReference>
<evidence type="ECO:0000313" key="3">
    <source>
        <dbReference type="Proteomes" id="UP000304900"/>
    </source>
</evidence>
<dbReference type="Proteomes" id="UP000304900">
    <property type="component" value="Unassembled WGS sequence"/>
</dbReference>
<dbReference type="RefSeq" id="WP_137341200.1">
    <property type="nucleotide sequence ID" value="NZ_BSQH01000021.1"/>
</dbReference>
<keyword evidence="1" id="KW-1133">Transmembrane helix</keyword>
<sequence>MKSNLSFSKVFIATFCFLMMLVSLSEAQNVRKNDVIITRTNEKIEAIIQEIDASTVKYKKASDPEGPVFTLDKKEISSILYGNGEVEKLDNATDEYFAPGKVEPPVIYNKPAERTYDNRSGVSSSQNSDQLRRNYNLYLKKSRSYKKLGIISASAGILFTVIGFIKVSDEINYYNTYGYYQSESNLTAGSLLFTAGLGAGIPLTILGFVKGKRYARKAVDAQQELRRRNEPFSLRLSPGFNPVTQSGYLALKMNF</sequence>
<dbReference type="OrthoDB" id="946953at2"/>
<evidence type="ECO:0000256" key="1">
    <source>
        <dbReference type="SAM" id="Phobius"/>
    </source>
</evidence>
<gene>
    <name evidence="2" type="ORF">FDK13_17035</name>
</gene>
<name>A0A4U6D287_9BACT</name>
<organism evidence="2 3">
    <name type="scientific">Dyadobacter frigoris</name>
    <dbReference type="NCBI Taxonomy" id="2576211"/>
    <lineage>
        <taxon>Bacteria</taxon>
        <taxon>Pseudomonadati</taxon>
        <taxon>Bacteroidota</taxon>
        <taxon>Cytophagia</taxon>
        <taxon>Cytophagales</taxon>
        <taxon>Spirosomataceae</taxon>
        <taxon>Dyadobacter</taxon>
    </lineage>
</organism>
<protein>
    <submittedName>
        <fullName evidence="2">Uncharacterized protein</fullName>
    </submittedName>
</protein>
<accession>A0A4U6D287</accession>
<feature type="transmembrane region" description="Helical" evidence="1">
    <location>
        <begin position="148"/>
        <end position="168"/>
    </location>
</feature>
<keyword evidence="1" id="KW-0472">Membrane</keyword>
<feature type="transmembrane region" description="Helical" evidence="1">
    <location>
        <begin position="6"/>
        <end position="24"/>
    </location>
</feature>
<proteinExistence type="predicted"/>
<comment type="caution">
    <text evidence="2">The sequence shown here is derived from an EMBL/GenBank/DDBJ whole genome shotgun (WGS) entry which is preliminary data.</text>
</comment>
<dbReference type="AlphaFoldDB" id="A0A4U6D287"/>
<keyword evidence="3" id="KW-1185">Reference proteome</keyword>
<feature type="transmembrane region" description="Helical" evidence="1">
    <location>
        <begin position="188"/>
        <end position="209"/>
    </location>
</feature>
<reference evidence="2 3" key="1">
    <citation type="submission" date="2019-05" db="EMBL/GenBank/DDBJ databases">
        <title>Dyadobacter AR-3-8 sp. nov., isolated from arctic soil.</title>
        <authorList>
            <person name="Chaudhary D.K."/>
        </authorList>
    </citation>
    <scope>NUCLEOTIDE SEQUENCE [LARGE SCALE GENOMIC DNA]</scope>
    <source>
        <strain evidence="2 3">AR-3-8</strain>
    </source>
</reference>
<evidence type="ECO:0000313" key="2">
    <source>
        <dbReference type="EMBL" id="TKT91340.1"/>
    </source>
</evidence>
<keyword evidence="1" id="KW-0812">Transmembrane</keyword>